<dbReference type="GO" id="GO:0016616">
    <property type="term" value="F:oxidoreductase activity, acting on the CH-OH group of donors, NAD or NADP as acceptor"/>
    <property type="evidence" value="ECO:0007669"/>
    <property type="project" value="UniProtKB-ARBA"/>
</dbReference>
<dbReference type="KEGG" id="mey:TM49_12195"/>
<proteinExistence type="inferred from homology"/>
<organism evidence="5 6">
    <name type="scientific">Martelella endophytica</name>
    <dbReference type="NCBI Taxonomy" id="1486262"/>
    <lineage>
        <taxon>Bacteria</taxon>
        <taxon>Pseudomonadati</taxon>
        <taxon>Pseudomonadota</taxon>
        <taxon>Alphaproteobacteria</taxon>
        <taxon>Hyphomicrobiales</taxon>
        <taxon>Aurantimonadaceae</taxon>
        <taxon>Martelella</taxon>
    </lineage>
</organism>
<dbReference type="PROSITE" id="PS00061">
    <property type="entry name" value="ADH_SHORT"/>
    <property type="match status" value="1"/>
</dbReference>
<dbReference type="PANTHER" id="PTHR43115:SF4">
    <property type="entry name" value="DEHYDROGENASE_REDUCTASE SDR FAMILY MEMBER 11"/>
    <property type="match status" value="1"/>
</dbReference>
<dbReference type="Proteomes" id="UP000032611">
    <property type="component" value="Chromosome"/>
</dbReference>
<dbReference type="InterPro" id="IPR020904">
    <property type="entry name" value="Sc_DH/Rdtase_CS"/>
</dbReference>
<evidence type="ECO:0000313" key="6">
    <source>
        <dbReference type="Proteomes" id="UP000032611"/>
    </source>
</evidence>
<evidence type="ECO:0000256" key="1">
    <source>
        <dbReference type="ARBA" id="ARBA00006484"/>
    </source>
</evidence>
<dbReference type="SMART" id="SM00822">
    <property type="entry name" value="PKS_KR"/>
    <property type="match status" value="1"/>
</dbReference>
<feature type="domain" description="Ketoreductase" evidence="4">
    <location>
        <begin position="8"/>
        <end position="192"/>
    </location>
</feature>
<evidence type="ECO:0000313" key="5">
    <source>
        <dbReference type="EMBL" id="AJY46261.1"/>
    </source>
</evidence>
<keyword evidence="6" id="KW-1185">Reference proteome</keyword>
<dbReference type="EMBL" id="CP010803">
    <property type="protein sequence ID" value="AJY46261.1"/>
    <property type="molecule type" value="Genomic_DNA"/>
</dbReference>
<dbReference type="Gene3D" id="3.40.50.720">
    <property type="entry name" value="NAD(P)-binding Rossmann-like Domain"/>
    <property type="match status" value="1"/>
</dbReference>
<sequence>MTDNIKGKIVIITGASSGMGEATARDLAAKGAKVALGARRADRLEALVNDIKAAGGEAIAVATDVTKLEDVQALVKAAQDAFGGVDVVFNNAGLMPLSPLDSLKIDEWNQMIDVNMKGTLYGIAAVLPIFKAQKSGHVINVSSVYGHKTVATGAVYCATKHAVRSLSEGLRQEVKDYNVRVTIISPGAVNTELTSHISEEGLGDAVRDVVSKIGVPASTMADMVAFAISQPANVDVSEILFRPTVQPE</sequence>
<dbReference type="HOGENOM" id="CLU_010194_2_10_5"/>
<comment type="similarity">
    <text evidence="1 3">Belongs to the short-chain dehydrogenases/reductases (SDR) family.</text>
</comment>
<evidence type="ECO:0000259" key="4">
    <source>
        <dbReference type="SMART" id="SM00822"/>
    </source>
</evidence>
<dbReference type="InterPro" id="IPR036291">
    <property type="entry name" value="NAD(P)-bd_dom_sf"/>
</dbReference>
<dbReference type="PATRIC" id="fig|1486262.3.peg.2524"/>
<name>A0A0D5LQ42_MAREN</name>
<dbReference type="OrthoDB" id="9810734at2"/>
<dbReference type="InterPro" id="IPR002347">
    <property type="entry name" value="SDR_fam"/>
</dbReference>
<evidence type="ECO:0000256" key="2">
    <source>
        <dbReference type="ARBA" id="ARBA00023002"/>
    </source>
</evidence>
<dbReference type="PRINTS" id="PR00080">
    <property type="entry name" value="SDRFAMILY"/>
</dbReference>
<dbReference type="Pfam" id="PF00106">
    <property type="entry name" value="adh_short"/>
    <property type="match status" value="1"/>
</dbReference>
<dbReference type="SUPFAM" id="SSF51735">
    <property type="entry name" value="NAD(P)-binding Rossmann-fold domains"/>
    <property type="match status" value="1"/>
</dbReference>
<gene>
    <name evidence="5" type="ORF">TM49_12195</name>
</gene>
<dbReference type="InterPro" id="IPR057326">
    <property type="entry name" value="KR_dom"/>
</dbReference>
<protein>
    <submittedName>
        <fullName evidence="5">Oxidoreductase</fullName>
    </submittedName>
</protein>
<reference evidence="5 6" key="1">
    <citation type="journal article" date="2015" name="Genome Announc.">
        <title>Complete genome sequence of Martelella endophytica YC6887, which has antifungal activity associated with a halophyte.</title>
        <authorList>
            <person name="Khan A."/>
            <person name="Khan H."/>
            <person name="Chung E.J."/>
            <person name="Hossain M.T."/>
            <person name="Chung Y.R."/>
        </authorList>
    </citation>
    <scope>NUCLEOTIDE SEQUENCE [LARGE SCALE GENOMIC DNA]</scope>
    <source>
        <strain evidence="5">YC6887</strain>
    </source>
</reference>
<dbReference type="RefSeq" id="WP_045681577.1">
    <property type="nucleotide sequence ID" value="NZ_CP010803.1"/>
</dbReference>
<dbReference type="PANTHER" id="PTHR43115">
    <property type="entry name" value="DEHYDROGENASE/REDUCTASE SDR FAMILY MEMBER 11"/>
    <property type="match status" value="1"/>
</dbReference>
<keyword evidence="2" id="KW-0560">Oxidoreductase</keyword>
<dbReference type="AlphaFoldDB" id="A0A0D5LQ42"/>
<accession>A0A0D5LQ42</accession>
<dbReference type="FunFam" id="3.40.50.720:FF:000047">
    <property type="entry name" value="NADP-dependent L-serine/L-allo-threonine dehydrogenase"/>
    <property type="match status" value="1"/>
</dbReference>
<dbReference type="PRINTS" id="PR00081">
    <property type="entry name" value="GDHRDH"/>
</dbReference>
<evidence type="ECO:0000256" key="3">
    <source>
        <dbReference type="RuleBase" id="RU000363"/>
    </source>
</evidence>
<dbReference type="STRING" id="1486262.TM49_12195"/>